<dbReference type="AlphaFoldDB" id="A0A7I8LKG6"/>
<evidence type="ECO:0000313" key="2">
    <source>
        <dbReference type="EMBL" id="CAA7410547.1"/>
    </source>
</evidence>
<evidence type="ECO:0000256" key="1">
    <source>
        <dbReference type="SAM" id="MobiDB-lite"/>
    </source>
</evidence>
<sequence>MTIIKDVGSDHQADCEGADDTDASRPRKRVMFPPRKMPKVTAGLTWPPEMLAPAATATNRAKP</sequence>
<dbReference type="Proteomes" id="UP000663760">
    <property type="component" value="Chromosome 18"/>
</dbReference>
<name>A0A7I8LKG6_SPIIN</name>
<organism evidence="2 3">
    <name type="scientific">Spirodela intermedia</name>
    <name type="common">Intermediate duckweed</name>
    <dbReference type="NCBI Taxonomy" id="51605"/>
    <lineage>
        <taxon>Eukaryota</taxon>
        <taxon>Viridiplantae</taxon>
        <taxon>Streptophyta</taxon>
        <taxon>Embryophyta</taxon>
        <taxon>Tracheophyta</taxon>
        <taxon>Spermatophyta</taxon>
        <taxon>Magnoliopsida</taxon>
        <taxon>Liliopsida</taxon>
        <taxon>Araceae</taxon>
        <taxon>Lemnoideae</taxon>
        <taxon>Spirodela</taxon>
    </lineage>
</organism>
<protein>
    <submittedName>
        <fullName evidence="2">Uncharacterized protein</fullName>
    </submittedName>
</protein>
<proteinExistence type="predicted"/>
<dbReference type="OrthoDB" id="10579225at2759"/>
<gene>
    <name evidence="2" type="ORF">SI8410_18021225</name>
</gene>
<accession>A0A7I8LKG6</accession>
<keyword evidence="3" id="KW-1185">Reference proteome</keyword>
<feature type="region of interest" description="Disordered" evidence="1">
    <location>
        <begin position="1"/>
        <end position="28"/>
    </location>
</feature>
<reference evidence="2" key="1">
    <citation type="submission" date="2020-02" db="EMBL/GenBank/DDBJ databases">
        <authorList>
            <person name="Scholz U."/>
            <person name="Mascher M."/>
            <person name="Fiebig A."/>
        </authorList>
    </citation>
    <scope>NUCLEOTIDE SEQUENCE</scope>
</reference>
<evidence type="ECO:0000313" key="3">
    <source>
        <dbReference type="Proteomes" id="UP000663760"/>
    </source>
</evidence>
<dbReference type="EMBL" id="LR746281">
    <property type="protein sequence ID" value="CAA7410547.1"/>
    <property type="molecule type" value="Genomic_DNA"/>
</dbReference>